<feature type="binding site" evidence="17">
    <location>
        <position position="124"/>
    </location>
    <ligand>
        <name>Mg(2+)</name>
        <dbReference type="ChEBI" id="CHEBI:18420"/>
    </ligand>
</feature>
<feature type="binding site" evidence="17">
    <location>
        <position position="178"/>
    </location>
    <ligand>
        <name>FMN</name>
        <dbReference type="ChEBI" id="CHEBI:58210"/>
    </ligand>
</feature>
<keyword evidence="10 17" id="KW-0547">Nucleotide-binding</keyword>
<gene>
    <name evidence="17" type="primary">ribK</name>
    <name evidence="20" type="ORF">A3L11_07455</name>
</gene>
<evidence type="ECO:0000256" key="15">
    <source>
        <dbReference type="ARBA" id="ARBA00033116"/>
    </source>
</evidence>
<feature type="binding site" evidence="17">
    <location>
        <position position="122"/>
    </location>
    <ligand>
        <name>Mg(2+)</name>
        <dbReference type="ChEBI" id="CHEBI:18420"/>
    </ligand>
</feature>
<evidence type="ECO:0000256" key="7">
    <source>
        <dbReference type="ARBA" id="ARBA00022643"/>
    </source>
</evidence>
<keyword evidence="21" id="KW-1185">Reference proteome</keyword>
<evidence type="ECO:0000256" key="16">
    <source>
        <dbReference type="ARBA" id="ARBA00047857"/>
    </source>
</evidence>
<dbReference type="KEGG" id="tsl:A3L11_07455"/>
<evidence type="ECO:0000256" key="4">
    <source>
        <dbReference type="ARBA" id="ARBA00011987"/>
    </source>
</evidence>
<keyword evidence="6 17" id="KW-0285">Flavoprotein</keyword>
<dbReference type="Pfam" id="PF13412">
    <property type="entry name" value="HTH_24"/>
    <property type="match status" value="1"/>
</dbReference>
<comment type="caution">
    <text evidence="17">Lacks conserved residue(s) required for the propagation of feature annotation.</text>
</comment>
<feature type="domain" description="HTH crp-type" evidence="18">
    <location>
        <begin position="1"/>
        <end position="59"/>
    </location>
</feature>
<evidence type="ECO:0000313" key="20">
    <source>
        <dbReference type="EMBL" id="ASJ09072.1"/>
    </source>
</evidence>
<keyword evidence="8 17" id="KW-0808">Transferase</keyword>
<accession>A0A2Z2ML30</accession>
<dbReference type="CDD" id="cd00090">
    <property type="entry name" value="HTH_ARSR"/>
    <property type="match status" value="1"/>
</dbReference>
<dbReference type="SUPFAM" id="SSF82114">
    <property type="entry name" value="Riboflavin kinase-like"/>
    <property type="match status" value="1"/>
</dbReference>
<evidence type="ECO:0000259" key="19">
    <source>
        <dbReference type="PROSITE" id="PS51077"/>
    </source>
</evidence>
<evidence type="ECO:0000256" key="5">
    <source>
        <dbReference type="ARBA" id="ARBA00017394"/>
    </source>
</evidence>
<dbReference type="GO" id="GO:0008531">
    <property type="term" value="F:riboflavin kinase activity"/>
    <property type="evidence" value="ECO:0007669"/>
    <property type="project" value="InterPro"/>
</dbReference>
<dbReference type="InterPro" id="IPR000485">
    <property type="entry name" value="AsnC-type_HTH_dom"/>
</dbReference>
<proteinExistence type="inferred from homology"/>
<evidence type="ECO:0000256" key="17">
    <source>
        <dbReference type="HAMAP-Rule" id="MF_01285"/>
    </source>
</evidence>
<dbReference type="GO" id="GO:0006355">
    <property type="term" value="P:regulation of DNA-templated transcription"/>
    <property type="evidence" value="ECO:0007669"/>
    <property type="project" value="InterPro"/>
</dbReference>
<dbReference type="InterPro" id="IPR005471">
    <property type="entry name" value="Tscrpt_reg_IclR_N"/>
</dbReference>
<evidence type="ECO:0000259" key="18">
    <source>
        <dbReference type="PROSITE" id="PS51063"/>
    </source>
</evidence>
<comment type="cofactor">
    <cofactor evidence="17">
        <name>Mg(2+)</name>
        <dbReference type="ChEBI" id="CHEBI:18420"/>
    </cofactor>
    <text evidence="17">Binds 1 Mg(2+) ion per subunit.</text>
</comment>
<dbReference type="InterPro" id="IPR023602">
    <property type="entry name" value="Riboflavin_kinase_CTP-dep"/>
</dbReference>
<dbReference type="InterPro" id="IPR012318">
    <property type="entry name" value="HTH_CRP"/>
</dbReference>
<evidence type="ECO:0000256" key="12">
    <source>
        <dbReference type="ARBA" id="ARBA00022842"/>
    </source>
</evidence>
<comment type="catalytic activity">
    <reaction evidence="16 17">
        <text>riboflavin + CTP = CDP + FMN + H(+)</text>
        <dbReference type="Rhea" id="RHEA:25021"/>
        <dbReference type="ChEBI" id="CHEBI:15378"/>
        <dbReference type="ChEBI" id="CHEBI:37563"/>
        <dbReference type="ChEBI" id="CHEBI:57986"/>
        <dbReference type="ChEBI" id="CHEBI:58069"/>
        <dbReference type="ChEBI" id="CHEBI:58210"/>
        <dbReference type="EC" id="2.7.1.161"/>
    </reaction>
</comment>
<feature type="domain" description="HTH iclR-type" evidence="19">
    <location>
        <begin position="1"/>
        <end position="64"/>
    </location>
</feature>
<dbReference type="GO" id="GO:0009231">
    <property type="term" value="P:riboflavin biosynthetic process"/>
    <property type="evidence" value="ECO:0007669"/>
    <property type="project" value="InterPro"/>
</dbReference>
<dbReference type="Pfam" id="PF01982">
    <property type="entry name" value="CTP-dep_RFKase"/>
    <property type="match status" value="1"/>
</dbReference>
<evidence type="ECO:0000256" key="2">
    <source>
        <dbReference type="ARBA" id="ARBA00005219"/>
    </source>
</evidence>
<keyword evidence="7 17" id="KW-0288">FMN</keyword>
<dbReference type="SUPFAM" id="SSF46785">
    <property type="entry name" value="Winged helix' DNA-binding domain"/>
    <property type="match status" value="1"/>
</dbReference>
<feature type="binding site" evidence="17">
    <location>
        <begin position="95"/>
        <end position="100"/>
    </location>
    <ligand>
        <name>CDP</name>
        <dbReference type="ChEBI" id="CHEBI:58069"/>
    </ligand>
</feature>
<keyword evidence="11 17" id="KW-0418">Kinase</keyword>
<evidence type="ECO:0000256" key="3">
    <source>
        <dbReference type="ARBA" id="ARBA00006428"/>
    </source>
</evidence>
<dbReference type="GO" id="GO:0043565">
    <property type="term" value="F:sequence-specific DNA binding"/>
    <property type="evidence" value="ECO:0007669"/>
    <property type="project" value="InterPro"/>
</dbReference>
<name>A0A2Z2ML30_9EURY</name>
<dbReference type="UniPathway" id="UPA00276">
    <property type="reaction ID" value="UER00929"/>
</dbReference>
<evidence type="ECO:0000256" key="10">
    <source>
        <dbReference type="ARBA" id="ARBA00022741"/>
    </source>
</evidence>
<reference evidence="20 21" key="1">
    <citation type="submission" date="2016-04" db="EMBL/GenBank/DDBJ databases">
        <title>Complete genome sequence of Thermococcus siculi type strain RG-20.</title>
        <authorList>
            <person name="Oger P.M."/>
        </authorList>
    </citation>
    <scope>NUCLEOTIDE SEQUENCE [LARGE SCALE GENOMIC DNA]</scope>
    <source>
        <strain evidence="20 21">RG-20</strain>
    </source>
</reference>
<dbReference type="Proteomes" id="UP000250125">
    <property type="component" value="Chromosome"/>
</dbReference>
<evidence type="ECO:0000256" key="9">
    <source>
        <dbReference type="ARBA" id="ARBA00022723"/>
    </source>
</evidence>
<dbReference type="GO" id="GO:0009398">
    <property type="term" value="P:FMN biosynthetic process"/>
    <property type="evidence" value="ECO:0007669"/>
    <property type="project" value="UniProtKB-UniRule"/>
</dbReference>
<comment type="similarity">
    <text evidence="3 17">Belongs to the archaeal riboflavin kinase family.</text>
</comment>
<comment type="function">
    <text evidence="1 17">Catalyzes the CTP-dependent phosphorylation of riboflavin (vitamin B2) to form flavin mononucleotide (FMN).</text>
</comment>
<evidence type="ECO:0000256" key="11">
    <source>
        <dbReference type="ARBA" id="ARBA00022777"/>
    </source>
</evidence>
<dbReference type="PRINTS" id="PR00033">
    <property type="entry name" value="HTHASNC"/>
</dbReference>
<dbReference type="Gene3D" id="1.10.10.10">
    <property type="entry name" value="Winged helix-like DNA-binding domain superfamily/Winged helix DNA-binding domain"/>
    <property type="match status" value="1"/>
</dbReference>
<dbReference type="PROSITE" id="PS51077">
    <property type="entry name" value="HTH_ICLR"/>
    <property type="match status" value="1"/>
</dbReference>
<keyword evidence="9 17" id="KW-0479">Metal-binding</keyword>
<dbReference type="InterPro" id="IPR011991">
    <property type="entry name" value="ArsR-like_HTH"/>
</dbReference>
<dbReference type="InterPro" id="IPR036390">
    <property type="entry name" value="WH_DNA-bd_sf"/>
</dbReference>
<dbReference type="PANTHER" id="PTHR40706">
    <property type="entry name" value="RIBOFLAVIN KINASE"/>
    <property type="match status" value="1"/>
</dbReference>
<evidence type="ECO:0000313" key="21">
    <source>
        <dbReference type="Proteomes" id="UP000250125"/>
    </source>
</evidence>
<sequence>MKRIKLLILLARKGAIGERIKITMREVAEELGISPQSVLRLLDEMEEEGFIEKSVEGRKTYVRISPKGLTFMEDLCEAISNVLYNGVIIGEVISGIGEGAYYVKQYAHLIREYLGFDPYPGTLNVRVLFPKTVFDALCSVRPVILPGFVKEGRTFGDVKAYRIKIGGVEGAIVIPSRTVHPPKIAEIVAPVCLREALGLEDGSKITIKVVRP</sequence>
<dbReference type="GeneID" id="33318063"/>
<dbReference type="SMART" id="SM00419">
    <property type="entry name" value="HTH_CRP"/>
    <property type="match status" value="1"/>
</dbReference>
<dbReference type="RefSeq" id="WP_088856305.1">
    <property type="nucleotide sequence ID" value="NZ_CP015103.1"/>
</dbReference>
<evidence type="ECO:0000256" key="1">
    <source>
        <dbReference type="ARBA" id="ARBA00003072"/>
    </source>
</evidence>
<feature type="binding site" evidence="17">
    <location>
        <position position="186"/>
    </location>
    <ligand>
        <name>FMN</name>
        <dbReference type="ChEBI" id="CHEBI:58210"/>
    </ligand>
</feature>
<dbReference type="InterPro" id="IPR023465">
    <property type="entry name" value="Riboflavin_kinase_dom_sf"/>
</dbReference>
<dbReference type="Gene3D" id="2.40.30.30">
    <property type="entry name" value="Riboflavin kinase-like"/>
    <property type="match status" value="1"/>
</dbReference>
<dbReference type="InterPro" id="IPR023470">
    <property type="entry name" value="Riboflavin_kinase_archaeal"/>
</dbReference>
<evidence type="ECO:0000256" key="6">
    <source>
        <dbReference type="ARBA" id="ARBA00022630"/>
    </source>
</evidence>
<dbReference type="PANTHER" id="PTHR40706:SF1">
    <property type="entry name" value="RIBOFLAVIN KINASE"/>
    <property type="match status" value="1"/>
</dbReference>
<dbReference type="OrthoDB" id="30955at2157"/>
<feature type="binding site" evidence="17">
    <location>
        <begin position="191"/>
        <end position="194"/>
    </location>
    <ligand>
        <name>CDP</name>
        <dbReference type="ChEBI" id="CHEBI:58069"/>
    </ligand>
</feature>
<dbReference type="HAMAP" id="MF_01285">
    <property type="entry name" value="Riboflavin_kinase"/>
    <property type="match status" value="1"/>
</dbReference>
<dbReference type="GO" id="GO:0000166">
    <property type="term" value="F:nucleotide binding"/>
    <property type="evidence" value="ECO:0007669"/>
    <property type="project" value="UniProtKB-UniRule"/>
</dbReference>
<comment type="pathway">
    <text evidence="2 17">Cofactor biosynthesis; FMN biosynthesis; FMN from riboflavin (CTP route): step 1/1.</text>
</comment>
<dbReference type="GO" id="GO:0000287">
    <property type="term" value="F:magnesium ion binding"/>
    <property type="evidence" value="ECO:0007669"/>
    <property type="project" value="UniProtKB-UniRule"/>
</dbReference>
<evidence type="ECO:0000256" key="14">
    <source>
        <dbReference type="ARBA" id="ARBA00030544"/>
    </source>
</evidence>
<evidence type="ECO:0000256" key="8">
    <source>
        <dbReference type="ARBA" id="ARBA00022679"/>
    </source>
</evidence>
<dbReference type="EC" id="2.7.1.161" evidence="4 17"/>
<organism evidence="20 21">
    <name type="scientific">Thermococcus siculi</name>
    <dbReference type="NCBI Taxonomy" id="72803"/>
    <lineage>
        <taxon>Archaea</taxon>
        <taxon>Methanobacteriati</taxon>
        <taxon>Methanobacteriota</taxon>
        <taxon>Thermococci</taxon>
        <taxon>Thermococcales</taxon>
        <taxon>Thermococcaceae</taxon>
        <taxon>Thermococcus</taxon>
    </lineage>
</organism>
<dbReference type="PROSITE" id="PS51063">
    <property type="entry name" value="HTH_CRP_2"/>
    <property type="match status" value="1"/>
</dbReference>
<evidence type="ECO:0000256" key="13">
    <source>
        <dbReference type="ARBA" id="ARBA00029789"/>
    </source>
</evidence>
<dbReference type="InterPro" id="IPR039063">
    <property type="entry name" value="RibK_CTP-dep"/>
</dbReference>
<dbReference type="EMBL" id="CP015103">
    <property type="protein sequence ID" value="ASJ09072.1"/>
    <property type="molecule type" value="Genomic_DNA"/>
</dbReference>
<dbReference type="AlphaFoldDB" id="A0A2Z2ML30"/>
<dbReference type="InterPro" id="IPR036388">
    <property type="entry name" value="WH-like_DNA-bd_sf"/>
</dbReference>
<keyword evidence="12 17" id="KW-0460">Magnesium</keyword>
<protein>
    <recommendedName>
        <fullName evidence="5 17">Riboflavin kinase</fullName>
        <shortName evidence="17">RFK</shortName>
        <ecNumber evidence="4 17">2.7.1.161</ecNumber>
    </recommendedName>
    <alternativeName>
        <fullName evidence="14 17">CTP-dependent riboflavin kinase</fullName>
    </alternativeName>
    <alternativeName>
        <fullName evidence="15 17">CTP:riboflavin 5'-phosphotransferase</fullName>
    </alternativeName>
    <alternativeName>
        <fullName evidence="13 17">Flavokinase</fullName>
    </alternativeName>
</protein>